<name>A0AB34GLR5_ESCRO</name>
<dbReference type="AlphaFoldDB" id="A0AB34GLR5"/>
<organism evidence="2 3">
    <name type="scientific">Eschrichtius robustus</name>
    <name type="common">California gray whale</name>
    <name type="synonym">Eschrichtius gibbosus</name>
    <dbReference type="NCBI Taxonomy" id="9764"/>
    <lineage>
        <taxon>Eukaryota</taxon>
        <taxon>Metazoa</taxon>
        <taxon>Chordata</taxon>
        <taxon>Craniata</taxon>
        <taxon>Vertebrata</taxon>
        <taxon>Euteleostomi</taxon>
        <taxon>Mammalia</taxon>
        <taxon>Eutheria</taxon>
        <taxon>Laurasiatheria</taxon>
        <taxon>Artiodactyla</taxon>
        <taxon>Whippomorpha</taxon>
        <taxon>Cetacea</taxon>
        <taxon>Mysticeti</taxon>
        <taxon>Eschrichtiidae</taxon>
        <taxon>Eschrichtius</taxon>
    </lineage>
</organism>
<dbReference type="EMBL" id="JAIQCJ010002158">
    <property type="protein sequence ID" value="KAJ8780509.1"/>
    <property type="molecule type" value="Genomic_DNA"/>
</dbReference>
<feature type="region of interest" description="Disordered" evidence="1">
    <location>
        <begin position="346"/>
        <end position="394"/>
    </location>
</feature>
<gene>
    <name evidence="2" type="ORF">J1605_011510</name>
</gene>
<comment type="caution">
    <text evidence="2">The sequence shown here is derived from an EMBL/GenBank/DDBJ whole genome shotgun (WGS) entry which is preliminary data.</text>
</comment>
<proteinExistence type="predicted"/>
<feature type="region of interest" description="Disordered" evidence="1">
    <location>
        <begin position="35"/>
        <end position="111"/>
    </location>
</feature>
<keyword evidence="3" id="KW-1185">Reference proteome</keyword>
<sequence>MGLWPELAHCPRGLEACHPRSLGCSFGSTSSWFRGSPGPHDAPQRLGIWPPRSDSASGRPAPPLPRVRHGRPQSILPGHTHRNAARPQEAESLSHGNARLKPKDSTTPSKRCRPATEMLALSRALPGHYQLSDRGEIGTRKFRLAFTSSSLLPRSWNTKSSRPASKRASKPAASNLRTLCSPPRVHSRWPSARFRSSRRARWLPPPANRRARTPLAPPHGSAEGSEMSVDSGGGRRAAGSGFGAGRGVRGRRARAAVRTRGRLAARSAAAWRGHRGVAAGRSLCLRGPGLTRRFRVSSDVKPMERPGEGEQPPQQQPWGRLLRLGAEEGEPHVLLRKREWTIGRRRGAGRGAGMGDVGRTGGEPGTGPGTGAGTGDPGWGRATGSECWWTGSGA</sequence>
<protein>
    <submittedName>
        <fullName evidence="2">Uncharacterized protein</fullName>
    </submittedName>
</protein>
<feature type="compositionally biased region" description="Gly residues" evidence="1">
    <location>
        <begin position="231"/>
        <end position="247"/>
    </location>
</feature>
<evidence type="ECO:0000313" key="3">
    <source>
        <dbReference type="Proteomes" id="UP001159641"/>
    </source>
</evidence>
<accession>A0AB34GLR5</accession>
<feature type="compositionally biased region" description="Gly residues" evidence="1">
    <location>
        <begin position="349"/>
        <end position="378"/>
    </location>
</feature>
<evidence type="ECO:0000256" key="1">
    <source>
        <dbReference type="SAM" id="MobiDB-lite"/>
    </source>
</evidence>
<reference evidence="2 3" key="1">
    <citation type="submission" date="2022-11" db="EMBL/GenBank/DDBJ databases">
        <title>Whole genome sequence of Eschrichtius robustus ER-17-0199.</title>
        <authorList>
            <person name="Bruniche-Olsen A."/>
            <person name="Black A.N."/>
            <person name="Fields C.J."/>
            <person name="Walden K."/>
            <person name="Dewoody J.A."/>
        </authorList>
    </citation>
    <scope>NUCLEOTIDE SEQUENCE [LARGE SCALE GENOMIC DNA]</scope>
    <source>
        <strain evidence="2">ER-17-0199</strain>
        <tissue evidence="2">Blubber</tissue>
    </source>
</reference>
<dbReference type="Proteomes" id="UP001159641">
    <property type="component" value="Unassembled WGS sequence"/>
</dbReference>
<feature type="region of interest" description="Disordered" evidence="1">
    <location>
        <begin position="153"/>
        <end position="255"/>
    </location>
</feature>
<evidence type="ECO:0000313" key="2">
    <source>
        <dbReference type="EMBL" id="KAJ8780509.1"/>
    </source>
</evidence>